<dbReference type="Proteomes" id="UP000824110">
    <property type="component" value="Unassembled WGS sequence"/>
</dbReference>
<dbReference type="InterPro" id="IPR011006">
    <property type="entry name" value="CheY-like_superfamily"/>
</dbReference>
<dbReference type="Pfam" id="PF00072">
    <property type="entry name" value="Response_reg"/>
    <property type="match status" value="1"/>
</dbReference>
<evidence type="ECO:0000256" key="1">
    <source>
        <dbReference type="ARBA" id="ARBA00018672"/>
    </source>
</evidence>
<feature type="modified residue" description="4-aspartylphosphate" evidence="3">
    <location>
        <position position="56"/>
    </location>
</feature>
<evidence type="ECO:0000313" key="6">
    <source>
        <dbReference type="EMBL" id="HIU61348.1"/>
    </source>
</evidence>
<evidence type="ECO:0000259" key="4">
    <source>
        <dbReference type="PROSITE" id="PS50110"/>
    </source>
</evidence>
<dbReference type="Gene3D" id="3.40.50.2300">
    <property type="match status" value="1"/>
</dbReference>
<evidence type="ECO:0000256" key="3">
    <source>
        <dbReference type="PROSITE-ProRule" id="PRU00169"/>
    </source>
</evidence>
<dbReference type="Gene3D" id="2.40.50.1020">
    <property type="entry name" value="LytTr DNA-binding domain"/>
    <property type="match status" value="1"/>
</dbReference>
<dbReference type="Pfam" id="PF04397">
    <property type="entry name" value="LytTR"/>
    <property type="match status" value="1"/>
</dbReference>
<feature type="domain" description="HTH LytTR-type" evidence="5">
    <location>
        <begin position="130"/>
        <end position="228"/>
    </location>
</feature>
<dbReference type="PANTHER" id="PTHR37299:SF1">
    <property type="entry name" value="STAGE 0 SPORULATION PROTEIN A HOMOLOG"/>
    <property type="match status" value="1"/>
</dbReference>
<dbReference type="SMART" id="SM00850">
    <property type="entry name" value="LytTR"/>
    <property type="match status" value="1"/>
</dbReference>
<dbReference type="PROSITE" id="PS50930">
    <property type="entry name" value="HTH_LYTTR"/>
    <property type="match status" value="1"/>
</dbReference>
<evidence type="ECO:0000256" key="2">
    <source>
        <dbReference type="ARBA" id="ARBA00024867"/>
    </source>
</evidence>
<name>A0A9D1MIV5_9FIRM</name>
<comment type="caution">
    <text evidence="6">The sequence shown here is derived from an EMBL/GenBank/DDBJ whole genome shotgun (WGS) entry which is preliminary data.</text>
</comment>
<accession>A0A9D1MIV5</accession>
<evidence type="ECO:0000259" key="5">
    <source>
        <dbReference type="PROSITE" id="PS50930"/>
    </source>
</evidence>
<dbReference type="GO" id="GO:0003677">
    <property type="term" value="F:DNA binding"/>
    <property type="evidence" value="ECO:0007669"/>
    <property type="project" value="InterPro"/>
</dbReference>
<dbReference type="PROSITE" id="PS50110">
    <property type="entry name" value="RESPONSE_REGULATORY"/>
    <property type="match status" value="1"/>
</dbReference>
<dbReference type="PANTHER" id="PTHR37299">
    <property type="entry name" value="TRANSCRIPTIONAL REGULATOR-RELATED"/>
    <property type="match status" value="1"/>
</dbReference>
<reference evidence="6" key="1">
    <citation type="submission" date="2020-10" db="EMBL/GenBank/DDBJ databases">
        <authorList>
            <person name="Gilroy R."/>
        </authorList>
    </citation>
    <scope>NUCLEOTIDE SEQUENCE</scope>
    <source>
        <strain evidence="6">CHK195-12923</strain>
    </source>
</reference>
<gene>
    <name evidence="6" type="ORF">IAB69_01690</name>
</gene>
<evidence type="ECO:0000313" key="7">
    <source>
        <dbReference type="Proteomes" id="UP000824110"/>
    </source>
</evidence>
<keyword evidence="3" id="KW-0597">Phosphoprotein</keyword>
<dbReference type="InterPro" id="IPR007492">
    <property type="entry name" value="LytTR_DNA-bd_dom"/>
</dbReference>
<feature type="domain" description="Response regulatory" evidence="4">
    <location>
        <begin position="2"/>
        <end position="119"/>
    </location>
</feature>
<dbReference type="InterPro" id="IPR046947">
    <property type="entry name" value="LytR-like"/>
</dbReference>
<organism evidence="6 7">
    <name type="scientific">Candidatus Coproplasma excrementigallinarum</name>
    <dbReference type="NCBI Taxonomy" id="2840747"/>
    <lineage>
        <taxon>Bacteria</taxon>
        <taxon>Bacillati</taxon>
        <taxon>Bacillota</taxon>
        <taxon>Clostridia</taxon>
        <taxon>Eubacteriales</taxon>
        <taxon>Candidatus Coproplasma</taxon>
    </lineage>
</organism>
<reference evidence="6" key="2">
    <citation type="journal article" date="2021" name="PeerJ">
        <title>Extensive microbial diversity within the chicken gut microbiome revealed by metagenomics and culture.</title>
        <authorList>
            <person name="Gilroy R."/>
            <person name="Ravi A."/>
            <person name="Getino M."/>
            <person name="Pursley I."/>
            <person name="Horton D.L."/>
            <person name="Alikhan N.F."/>
            <person name="Baker D."/>
            <person name="Gharbi K."/>
            <person name="Hall N."/>
            <person name="Watson M."/>
            <person name="Adriaenssens E.M."/>
            <person name="Foster-Nyarko E."/>
            <person name="Jarju S."/>
            <person name="Secka A."/>
            <person name="Antonio M."/>
            <person name="Oren A."/>
            <person name="Chaudhuri R.R."/>
            <person name="La Ragione R."/>
            <person name="Hildebrand F."/>
            <person name="Pallen M.J."/>
        </authorList>
    </citation>
    <scope>NUCLEOTIDE SEQUENCE</scope>
    <source>
        <strain evidence="6">CHK195-12923</strain>
    </source>
</reference>
<dbReference type="InterPro" id="IPR001789">
    <property type="entry name" value="Sig_transdc_resp-reg_receiver"/>
</dbReference>
<proteinExistence type="predicted"/>
<dbReference type="GO" id="GO:0000156">
    <property type="term" value="F:phosphorelay response regulator activity"/>
    <property type="evidence" value="ECO:0007669"/>
    <property type="project" value="InterPro"/>
</dbReference>
<dbReference type="SMART" id="SM00448">
    <property type="entry name" value="REC"/>
    <property type="match status" value="1"/>
</dbReference>
<comment type="function">
    <text evidence="2">May play the central regulatory role in sporulation. It may be an element of the effector pathway responsible for the activation of sporulation genes in response to nutritional stress. Spo0A may act in concert with spo0H (a sigma factor) to control the expression of some genes that are critical to the sporulation process.</text>
</comment>
<protein>
    <recommendedName>
        <fullName evidence="1">Stage 0 sporulation protein A homolog</fullName>
    </recommendedName>
</protein>
<dbReference type="EMBL" id="DVNE01000015">
    <property type="protein sequence ID" value="HIU61348.1"/>
    <property type="molecule type" value="Genomic_DNA"/>
</dbReference>
<dbReference type="SUPFAM" id="SSF52172">
    <property type="entry name" value="CheY-like"/>
    <property type="match status" value="1"/>
</dbReference>
<sequence length="234" mass="26577">MKVAIVEDEEQSQELLKGYLAKYGKIHNLIFNVVVFKNGLDLVSEYSADYDLIFMDIVMSFMDGIETAKVLRKLDKNVSLVFVTNMAKFAIKGYEVDAAGFLVKPFTYTEFALKMDKVIARMTKRESDAFCIKLDIGLAKVYISDIIYVRVEGRNVSLHTFNGDMVMRKPMKDVEKLLENHKFVRCDNSYLVNLAFVTSIGKTSAIVAGEEVPVSRAKRKKFMDALTLYLGKVF</sequence>
<dbReference type="AlphaFoldDB" id="A0A9D1MIV5"/>